<keyword evidence="4 5" id="KW-0808">Transferase</keyword>
<dbReference type="Proteomes" id="UP000694422">
    <property type="component" value="Unplaced"/>
</dbReference>
<accession>A0A8C9QJ66</accession>
<evidence type="ECO:0000259" key="7">
    <source>
        <dbReference type="Pfam" id="PF00685"/>
    </source>
</evidence>
<feature type="domain" description="Sulfotransferase" evidence="7">
    <location>
        <begin position="100"/>
        <end position="238"/>
    </location>
</feature>
<keyword evidence="3" id="KW-0963">Cytoplasm</keyword>
<feature type="compositionally biased region" description="Polar residues" evidence="6">
    <location>
        <begin position="44"/>
        <end position="58"/>
    </location>
</feature>
<reference evidence="8" key="2">
    <citation type="submission" date="2025-09" db="UniProtKB">
        <authorList>
            <consortium name="Ensembl"/>
        </authorList>
    </citation>
    <scope>IDENTIFICATION</scope>
</reference>
<evidence type="ECO:0000256" key="5">
    <source>
        <dbReference type="RuleBase" id="RU361155"/>
    </source>
</evidence>
<comment type="subcellular location">
    <subcellularLocation>
        <location evidence="1">Cytoplasm</location>
    </subcellularLocation>
</comment>
<evidence type="ECO:0000256" key="4">
    <source>
        <dbReference type="ARBA" id="ARBA00022679"/>
    </source>
</evidence>
<dbReference type="AlphaFoldDB" id="A0A8C9QJ66"/>
<comment type="similarity">
    <text evidence="2 5">Belongs to the sulfotransferase 1 family.</text>
</comment>
<protein>
    <recommendedName>
        <fullName evidence="5">Sulfotransferase</fullName>
        <ecNumber evidence="5">2.8.2.-</ecNumber>
    </recommendedName>
</protein>
<keyword evidence="9" id="KW-1185">Reference proteome</keyword>
<evidence type="ECO:0000256" key="3">
    <source>
        <dbReference type="ARBA" id="ARBA00022490"/>
    </source>
</evidence>
<dbReference type="GO" id="GO:0005737">
    <property type="term" value="C:cytoplasm"/>
    <property type="evidence" value="ECO:0007669"/>
    <property type="project" value="UniProtKB-SubCell"/>
</dbReference>
<evidence type="ECO:0000313" key="8">
    <source>
        <dbReference type="Ensembl" id="ENSSDAP00000025139.1"/>
    </source>
</evidence>
<dbReference type="SUPFAM" id="SSF52540">
    <property type="entry name" value="P-loop containing nucleoside triphosphate hydrolases"/>
    <property type="match status" value="1"/>
</dbReference>
<evidence type="ECO:0000256" key="6">
    <source>
        <dbReference type="SAM" id="MobiDB-lite"/>
    </source>
</evidence>
<evidence type="ECO:0000256" key="2">
    <source>
        <dbReference type="ARBA" id="ARBA00005771"/>
    </source>
</evidence>
<dbReference type="Pfam" id="PF00685">
    <property type="entry name" value="Sulfotransfer_1"/>
    <property type="match status" value="1"/>
</dbReference>
<organism evidence="8 9">
    <name type="scientific">Spermophilus dauricus</name>
    <name type="common">Daurian ground squirrel</name>
    <dbReference type="NCBI Taxonomy" id="99837"/>
    <lineage>
        <taxon>Eukaryota</taxon>
        <taxon>Metazoa</taxon>
        <taxon>Chordata</taxon>
        <taxon>Craniata</taxon>
        <taxon>Vertebrata</taxon>
        <taxon>Euteleostomi</taxon>
        <taxon>Mammalia</taxon>
        <taxon>Eutheria</taxon>
        <taxon>Euarchontoglires</taxon>
        <taxon>Glires</taxon>
        <taxon>Rodentia</taxon>
        <taxon>Sciuromorpha</taxon>
        <taxon>Sciuridae</taxon>
        <taxon>Xerinae</taxon>
        <taxon>Marmotini</taxon>
        <taxon>Spermophilus</taxon>
    </lineage>
</organism>
<dbReference type="Gene3D" id="3.40.50.300">
    <property type="entry name" value="P-loop containing nucleotide triphosphate hydrolases"/>
    <property type="match status" value="1"/>
</dbReference>
<feature type="region of interest" description="Disordered" evidence="6">
    <location>
        <begin position="31"/>
        <end position="58"/>
    </location>
</feature>
<dbReference type="InterPro" id="IPR027417">
    <property type="entry name" value="P-loop_NTPase"/>
</dbReference>
<sequence>MGAGSRWTPGGCEEPGWQLPRPWALLHQLRKSTLEAPDPEAGASSPSELQGSGDAQVTCSSGAQAGVLSPQTQLAPWAEVLPACRAGPDLPECPSGLSPGTSLLQEVVYLVSQGADPDEIGLKNIDEQLPVLEYPQPGLDIIKVLRTSATCIRGHSPSPVLAGSVIYMARNPKDLVVSYYQFHRSLQTMSYRGTFQEFCRRFMNDKLGYGSWFEHVQEFWEHRMDANVLFLKYEDMHRVSAGDAVPWGPLPAGAVGCAELARIPTCHALTSDRCCSSALPSQTLPGPLQFPQCLLQLGSRRWGGVLWVCPSSDMAAL</sequence>
<reference evidence="8" key="1">
    <citation type="submission" date="2025-08" db="UniProtKB">
        <authorList>
            <consortium name="Ensembl"/>
        </authorList>
    </citation>
    <scope>IDENTIFICATION</scope>
</reference>
<proteinExistence type="inferred from homology"/>
<name>A0A8C9QJ66_SPEDA</name>
<dbReference type="GO" id="GO:0008146">
    <property type="term" value="F:sulfotransferase activity"/>
    <property type="evidence" value="ECO:0007669"/>
    <property type="project" value="InterPro"/>
</dbReference>
<dbReference type="InterPro" id="IPR000863">
    <property type="entry name" value="Sulfotransferase_dom"/>
</dbReference>
<dbReference type="EC" id="2.8.2.-" evidence="5"/>
<dbReference type="PANTHER" id="PTHR11783">
    <property type="entry name" value="SULFOTRANSFERASE SULT"/>
    <property type="match status" value="1"/>
</dbReference>
<evidence type="ECO:0000256" key="1">
    <source>
        <dbReference type="ARBA" id="ARBA00004496"/>
    </source>
</evidence>
<dbReference type="Ensembl" id="ENSSDAT00000028753.1">
    <property type="protein sequence ID" value="ENSSDAP00000025139.1"/>
    <property type="gene ID" value="ENSSDAG00000022864.1"/>
</dbReference>
<evidence type="ECO:0000313" key="9">
    <source>
        <dbReference type="Proteomes" id="UP000694422"/>
    </source>
</evidence>